<feature type="transmembrane region" description="Helical" evidence="2">
    <location>
        <begin position="475"/>
        <end position="497"/>
    </location>
</feature>
<dbReference type="Gene3D" id="1.20.1250.20">
    <property type="entry name" value="MFS general substrate transporter like domains"/>
    <property type="match status" value="1"/>
</dbReference>
<evidence type="ECO:0000256" key="2">
    <source>
        <dbReference type="SAM" id="Phobius"/>
    </source>
</evidence>
<dbReference type="EMBL" id="VTUX01000003">
    <property type="protein sequence ID" value="KAA1192503.1"/>
    <property type="molecule type" value="Genomic_DNA"/>
</dbReference>
<feature type="transmembrane region" description="Helical" evidence="2">
    <location>
        <begin position="290"/>
        <end position="314"/>
    </location>
</feature>
<name>A0A5B0WZM4_9GAMM</name>
<dbReference type="GO" id="GO:0008643">
    <property type="term" value="P:carbohydrate transport"/>
    <property type="evidence" value="ECO:0007669"/>
    <property type="project" value="InterPro"/>
</dbReference>
<feature type="transmembrane region" description="Helical" evidence="2">
    <location>
        <begin position="196"/>
        <end position="217"/>
    </location>
</feature>
<feature type="transmembrane region" description="Helical" evidence="2">
    <location>
        <begin position="128"/>
        <end position="149"/>
    </location>
</feature>
<feature type="transmembrane region" description="Helical" evidence="2">
    <location>
        <begin position="326"/>
        <end position="346"/>
    </location>
</feature>
<feature type="transmembrane region" description="Helical" evidence="2">
    <location>
        <begin position="155"/>
        <end position="175"/>
    </location>
</feature>
<organism evidence="3 4">
    <name type="scientific">Pseudohalioglobus sediminis</name>
    <dbReference type="NCBI Taxonomy" id="2606449"/>
    <lineage>
        <taxon>Bacteria</taxon>
        <taxon>Pseudomonadati</taxon>
        <taxon>Pseudomonadota</taxon>
        <taxon>Gammaproteobacteria</taxon>
        <taxon>Cellvibrionales</taxon>
        <taxon>Halieaceae</taxon>
        <taxon>Pseudohalioglobus</taxon>
    </lineage>
</organism>
<dbReference type="PANTHER" id="PTHR11328:SF24">
    <property type="entry name" value="MAJOR FACILITATOR SUPERFAMILY (MFS) PROFILE DOMAIN-CONTAINING PROTEIN"/>
    <property type="match status" value="1"/>
</dbReference>
<dbReference type="AlphaFoldDB" id="A0A5B0WZM4"/>
<comment type="similarity">
    <text evidence="1">Belongs to the sodium:galactoside symporter (TC 2.A.2) family.</text>
</comment>
<evidence type="ECO:0000313" key="3">
    <source>
        <dbReference type="EMBL" id="KAA1192503.1"/>
    </source>
</evidence>
<protein>
    <recommendedName>
        <fullName evidence="5">MFS transporter</fullName>
    </recommendedName>
</protein>
<sequence>MQTCSSAWTRAPTPRLCADSPRAGRLPETTAATLPADTAQAYQRAAEREGPVPVSVKLYQAIGALPDTFKNWAFNTFLLLLYNQVLGMPASLASLALMIALVFDAITDPLVGSFSDGLRSRWGRRHPLMYLSALPLAVSLLCLFSPPAALGEWGLFGWLLCFAVTTRGAMTLFLVPWSALFAELSDDYAERSSIITFRYVMGAVGTVVFAWVTWTYIFPSSESYPVGQLNPQAYPVFALVLAAVVLLSVLLTTILTMGEIKYLRQPLHKSDFGLGSTFRDLLAAVKNRDFMVLFGGLLVSSVLSGIVAAFEIYFHTFFWGFTSEDLRWFTLAIIGALIGSAMIPVIQRHFDKKHILLTAMVFSLVDGVAVISLRLLDILPANGEPLLLQLLIVNEVFRLVALTVTIIMFVSMVADTLDAQELDTGLRQEGVFSAAISFSGKAVSGFGVLITGLLLDYVIGFPQSASPDTVATETVFRLGVVGGIIVPLFYIVPFYMATRYNISRQRHAEIRTALAERYQQS</sequence>
<keyword evidence="4" id="KW-1185">Reference proteome</keyword>
<gene>
    <name evidence="3" type="ORF">F0M18_07475</name>
</gene>
<dbReference type="SUPFAM" id="SSF103473">
    <property type="entry name" value="MFS general substrate transporter"/>
    <property type="match status" value="1"/>
</dbReference>
<proteinExistence type="inferred from homology"/>
<evidence type="ECO:0000313" key="4">
    <source>
        <dbReference type="Proteomes" id="UP000323708"/>
    </source>
</evidence>
<evidence type="ECO:0008006" key="5">
    <source>
        <dbReference type="Google" id="ProtNLM"/>
    </source>
</evidence>
<feature type="transmembrane region" description="Helical" evidence="2">
    <location>
        <begin position="431"/>
        <end position="455"/>
    </location>
</feature>
<keyword evidence="2" id="KW-0812">Transmembrane</keyword>
<keyword evidence="2" id="KW-1133">Transmembrane helix</keyword>
<dbReference type="InterPro" id="IPR039672">
    <property type="entry name" value="MFS_2"/>
</dbReference>
<accession>A0A5B0WZM4</accession>
<dbReference type="InterPro" id="IPR036259">
    <property type="entry name" value="MFS_trans_sf"/>
</dbReference>
<dbReference type="GO" id="GO:0005886">
    <property type="term" value="C:plasma membrane"/>
    <property type="evidence" value="ECO:0007669"/>
    <property type="project" value="TreeGrafter"/>
</dbReference>
<dbReference type="Pfam" id="PF13347">
    <property type="entry name" value="MFS_2"/>
    <property type="match status" value="1"/>
</dbReference>
<keyword evidence="2" id="KW-0472">Membrane</keyword>
<feature type="transmembrane region" description="Helical" evidence="2">
    <location>
        <begin position="237"/>
        <end position="257"/>
    </location>
</feature>
<dbReference type="Proteomes" id="UP000323708">
    <property type="component" value="Unassembled WGS sequence"/>
</dbReference>
<dbReference type="PANTHER" id="PTHR11328">
    <property type="entry name" value="MAJOR FACILITATOR SUPERFAMILY DOMAIN-CONTAINING PROTEIN"/>
    <property type="match status" value="1"/>
</dbReference>
<evidence type="ECO:0000256" key="1">
    <source>
        <dbReference type="ARBA" id="ARBA00009617"/>
    </source>
</evidence>
<feature type="transmembrane region" description="Helical" evidence="2">
    <location>
        <begin position="355"/>
        <end position="376"/>
    </location>
</feature>
<dbReference type="GO" id="GO:0015293">
    <property type="term" value="F:symporter activity"/>
    <property type="evidence" value="ECO:0007669"/>
    <property type="project" value="InterPro"/>
</dbReference>
<feature type="transmembrane region" description="Helical" evidence="2">
    <location>
        <begin position="396"/>
        <end position="419"/>
    </location>
</feature>
<reference evidence="3 4" key="1">
    <citation type="submission" date="2019-09" db="EMBL/GenBank/DDBJ databases">
        <authorList>
            <person name="Chen X.-Y."/>
        </authorList>
    </citation>
    <scope>NUCLEOTIDE SEQUENCE [LARGE SCALE GENOMIC DNA]</scope>
    <source>
        <strain evidence="3 4">NY5</strain>
    </source>
</reference>
<comment type="caution">
    <text evidence="3">The sequence shown here is derived from an EMBL/GenBank/DDBJ whole genome shotgun (WGS) entry which is preliminary data.</text>
</comment>